<accession>A0ABU4RXE0</accession>
<reference evidence="9 10" key="1">
    <citation type="submission" date="2023-11" db="EMBL/GenBank/DDBJ databases">
        <title>Gilvimarinus fulvus sp. nov., isolated from the surface of Kelp.</title>
        <authorList>
            <person name="Sun Y.Y."/>
            <person name="Gong Y."/>
            <person name="Du Z.J."/>
        </authorList>
    </citation>
    <scope>NUCLEOTIDE SEQUENCE [LARGE SCALE GENOMIC DNA]</scope>
    <source>
        <strain evidence="9 10">SDUM040013</strain>
    </source>
</reference>
<dbReference type="InterPro" id="IPR058627">
    <property type="entry name" value="MdtA-like_C"/>
</dbReference>
<proteinExistence type="inferred from homology"/>
<dbReference type="Pfam" id="PF25917">
    <property type="entry name" value="BSH_RND"/>
    <property type="match status" value="1"/>
</dbReference>
<evidence type="ECO:0000256" key="4">
    <source>
        <dbReference type="SAM" id="MobiDB-lite"/>
    </source>
</evidence>
<dbReference type="Gene3D" id="1.10.287.470">
    <property type="entry name" value="Helix hairpin bin"/>
    <property type="match status" value="1"/>
</dbReference>
<feature type="domain" description="Multidrug resistance protein MdtA-like barrel-sandwich hybrid" evidence="6">
    <location>
        <begin position="73"/>
        <end position="211"/>
    </location>
</feature>
<evidence type="ECO:0000259" key="7">
    <source>
        <dbReference type="Pfam" id="PF25944"/>
    </source>
</evidence>
<dbReference type="InterPro" id="IPR006143">
    <property type="entry name" value="RND_pump_MFP"/>
</dbReference>
<dbReference type="Pfam" id="PF25944">
    <property type="entry name" value="Beta-barrel_RND"/>
    <property type="match status" value="1"/>
</dbReference>
<gene>
    <name evidence="9" type="ORF">SCD92_03030</name>
</gene>
<dbReference type="Pfam" id="PF25876">
    <property type="entry name" value="HH_MFP_RND"/>
    <property type="match status" value="1"/>
</dbReference>
<dbReference type="RefSeq" id="WP_302722942.1">
    <property type="nucleotide sequence ID" value="NZ_JAULRU010000577.1"/>
</dbReference>
<evidence type="ECO:0000259" key="6">
    <source>
        <dbReference type="Pfam" id="PF25917"/>
    </source>
</evidence>
<dbReference type="EMBL" id="JAXAFO010000003">
    <property type="protein sequence ID" value="MDX6848318.1"/>
    <property type="molecule type" value="Genomic_DNA"/>
</dbReference>
<evidence type="ECO:0000256" key="3">
    <source>
        <dbReference type="SAM" id="Coils"/>
    </source>
</evidence>
<protein>
    <submittedName>
        <fullName evidence="9">Efflux RND transporter periplasmic adaptor subunit</fullName>
    </submittedName>
</protein>
<comment type="subcellular location">
    <subcellularLocation>
        <location evidence="1">Cell inner membrane</location>
        <topology evidence="1">Lipid-anchor</topology>
    </subcellularLocation>
</comment>
<comment type="similarity">
    <text evidence="2">Belongs to the membrane fusion protein (MFP) (TC 8.A.1) family.</text>
</comment>
<sequence>MLSLLSKPARQLTVAFAITAATVTGLTFYQGGARAQTEAGTPPPPTVMVTQLEQQQIRTWASFSGRLAPVASAQIKPLVGGTIQQVNFHDGQQVERGQALFLIDPRPHQAALARAEAQLTAAQSRLALARHELERARQLLTDKLISQSLFDAARNEAQIAEAAVAEAQASSLQAELNLEYAHISAPVSGRISRAELTVGNVVEAGPNAPILASIVANDRLYAEFDVDEQTFIHFVRATEDPQTMPVELTLASDKSVIYEGKLHAFDNRLNTETGTIRARAIFENIDGALTTGMFAEVRLGAPQLSQALIVPERAIGTNQNKKFVLVVDADNTARYREVNLGKQWRGQRIIDGGLNAGDRVIVGGLSHVRPDTPVTPQPAAPANSVAASL</sequence>
<dbReference type="PANTHER" id="PTHR30158">
    <property type="entry name" value="ACRA/E-RELATED COMPONENT OF DRUG EFFLUX TRANSPORTER"/>
    <property type="match status" value="1"/>
</dbReference>
<dbReference type="InterPro" id="IPR058625">
    <property type="entry name" value="MdtA-like_BSH"/>
</dbReference>
<dbReference type="PANTHER" id="PTHR30158:SF10">
    <property type="entry name" value="CATION EFFLUX PUMP"/>
    <property type="match status" value="1"/>
</dbReference>
<name>A0ABU4RXE0_9GAMM</name>
<dbReference type="NCBIfam" id="TIGR01730">
    <property type="entry name" value="RND_mfp"/>
    <property type="match status" value="1"/>
</dbReference>
<feature type="domain" description="Multidrug resistance protein MdtA-like alpha-helical hairpin" evidence="5">
    <location>
        <begin position="112"/>
        <end position="181"/>
    </location>
</feature>
<feature type="region of interest" description="Disordered" evidence="4">
    <location>
        <begin position="369"/>
        <end position="389"/>
    </location>
</feature>
<feature type="domain" description="Multidrug resistance protein MdtA-like C-terminal permuted SH3" evidence="8">
    <location>
        <begin position="306"/>
        <end position="365"/>
    </location>
</feature>
<dbReference type="Gene3D" id="2.40.30.170">
    <property type="match status" value="1"/>
</dbReference>
<organism evidence="9 10">
    <name type="scientific">Gilvimarinus gilvus</name>
    <dbReference type="NCBI Taxonomy" id="3058038"/>
    <lineage>
        <taxon>Bacteria</taxon>
        <taxon>Pseudomonadati</taxon>
        <taxon>Pseudomonadota</taxon>
        <taxon>Gammaproteobacteria</taxon>
        <taxon>Cellvibrionales</taxon>
        <taxon>Cellvibrionaceae</taxon>
        <taxon>Gilvimarinus</taxon>
    </lineage>
</organism>
<keyword evidence="3" id="KW-0175">Coiled coil</keyword>
<evidence type="ECO:0000256" key="1">
    <source>
        <dbReference type="ARBA" id="ARBA00004519"/>
    </source>
</evidence>
<evidence type="ECO:0000259" key="5">
    <source>
        <dbReference type="Pfam" id="PF25876"/>
    </source>
</evidence>
<keyword evidence="10" id="KW-1185">Reference proteome</keyword>
<dbReference type="InterPro" id="IPR058624">
    <property type="entry name" value="MdtA-like_HH"/>
</dbReference>
<comment type="caution">
    <text evidence="9">The sequence shown here is derived from an EMBL/GenBank/DDBJ whole genome shotgun (WGS) entry which is preliminary data.</text>
</comment>
<feature type="coiled-coil region" evidence="3">
    <location>
        <begin position="112"/>
        <end position="175"/>
    </location>
</feature>
<dbReference type="Gene3D" id="2.40.420.20">
    <property type="match status" value="1"/>
</dbReference>
<dbReference type="Gene3D" id="2.40.50.100">
    <property type="match status" value="1"/>
</dbReference>
<evidence type="ECO:0000313" key="10">
    <source>
        <dbReference type="Proteomes" id="UP001273505"/>
    </source>
</evidence>
<evidence type="ECO:0000313" key="9">
    <source>
        <dbReference type="EMBL" id="MDX6848318.1"/>
    </source>
</evidence>
<dbReference type="SUPFAM" id="SSF111369">
    <property type="entry name" value="HlyD-like secretion proteins"/>
    <property type="match status" value="1"/>
</dbReference>
<evidence type="ECO:0000259" key="8">
    <source>
        <dbReference type="Pfam" id="PF25967"/>
    </source>
</evidence>
<evidence type="ECO:0000256" key="2">
    <source>
        <dbReference type="ARBA" id="ARBA00009477"/>
    </source>
</evidence>
<feature type="domain" description="Multidrug resistance protein MdtA-like beta-barrel" evidence="7">
    <location>
        <begin position="221"/>
        <end position="299"/>
    </location>
</feature>
<dbReference type="InterPro" id="IPR058626">
    <property type="entry name" value="MdtA-like_b-barrel"/>
</dbReference>
<dbReference type="Proteomes" id="UP001273505">
    <property type="component" value="Unassembled WGS sequence"/>
</dbReference>
<dbReference type="Pfam" id="PF25967">
    <property type="entry name" value="RND-MFP_C"/>
    <property type="match status" value="1"/>
</dbReference>